<evidence type="ECO:0000313" key="1">
    <source>
        <dbReference type="EMBL" id="KAI9187179.1"/>
    </source>
</evidence>
<organism evidence="1 2">
    <name type="scientific">Acer negundo</name>
    <name type="common">Box elder</name>
    <dbReference type="NCBI Taxonomy" id="4023"/>
    <lineage>
        <taxon>Eukaryota</taxon>
        <taxon>Viridiplantae</taxon>
        <taxon>Streptophyta</taxon>
        <taxon>Embryophyta</taxon>
        <taxon>Tracheophyta</taxon>
        <taxon>Spermatophyta</taxon>
        <taxon>Magnoliopsida</taxon>
        <taxon>eudicotyledons</taxon>
        <taxon>Gunneridae</taxon>
        <taxon>Pentapetalae</taxon>
        <taxon>rosids</taxon>
        <taxon>malvids</taxon>
        <taxon>Sapindales</taxon>
        <taxon>Sapindaceae</taxon>
        <taxon>Hippocastanoideae</taxon>
        <taxon>Acereae</taxon>
        <taxon>Acer</taxon>
    </lineage>
</organism>
<proteinExistence type="predicted"/>
<sequence>MDLIVDYLQSDILPTDLDQACKLKRFATRYCLVNGYLYRKGKSLPMLRCLYLDDASWALDEDAKQFAQSCEAWQKTANLYHFSQERLSSISTPYPFAIWGLDLIGPLPTTPRQAKHAVVAITEATGGSYWWKHPVRATGGS</sequence>
<dbReference type="EMBL" id="JAJSOW010000100">
    <property type="protein sequence ID" value="KAI9187179.1"/>
    <property type="molecule type" value="Genomic_DNA"/>
</dbReference>
<reference evidence="1" key="2">
    <citation type="submission" date="2023-02" db="EMBL/GenBank/DDBJ databases">
        <authorList>
            <person name="Swenson N.G."/>
            <person name="Wegrzyn J.L."/>
            <person name="Mcevoy S.L."/>
        </authorList>
    </citation>
    <scope>NUCLEOTIDE SEQUENCE</scope>
    <source>
        <strain evidence="1">91603</strain>
        <tissue evidence="1">Leaf</tissue>
    </source>
</reference>
<dbReference type="Proteomes" id="UP001064489">
    <property type="component" value="Chromosome 3"/>
</dbReference>
<reference evidence="1" key="1">
    <citation type="journal article" date="2022" name="Plant J.">
        <title>Strategies of tolerance reflected in two North American maple genomes.</title>
        <authorList>
            <person name="McEvoy S.L."/>
            <person name="Sezen U.U."/>
            <person name="Trouern-Trend A."/>
            <person name="McMahon S.M."/>
            <person name="Schaberg P.G."/>
            <person name="Yang J."/>
            <person name="Wegrzyn J.L."/>
            <person name="Swenson N.G."/>
        </authorList>
    </citation>
    <scope>NUCLEOTIDE SEQUENCE</scope>
    <source>
        <strain evidence="1">91603</strain>
    </source>
</reference>
<gene>
    <name evidence="1" type="ORF">LWI28_025202</name>
</gene>
<evidence type="ECO:0000313" key="2">
    <source>
        <dbReference type="Proteomes" id="UP001064489"/>
    </source>
</evidence>
<dbReference type="AlphaFoldDB" id="A0AAD5J7B7"/>
<name>A0AAD5J7B7_ACENE</name>
<accession>A0AAD5J7B7</accession>
<comment type="caution">
    <text evidence="1">The sequence shown here is derived from an EMBL/GenBank/DDBJ whole genome shotgun (WGS) entry which is preliminary data.</text>
</comment>
<keyword evidence="2" id="KW-1185">Reference proteome</keyword>
<protein>
    <submittedName>
        <fullName evidence="1">Uncharacterized protein</fullName>
    </submittedName>
</protein>